<reference evidence="6 7" key="1">
    <citation type="submission" date="2016-10" db="EMBL/GenBank/DDBJ databases">
        <authorList>
            <person name="Varghese N."/>
            <person name="Submissions S."/>
        </authorList>
    </citation>
    <scope>NUCLEOTIDE SEQUENCE [LARGE SCALE GENOMIC DNA]</scope>
    <source>
        <strain evidence="7">ATCC 20501</strain>
        <strain evidence="5 6">CGMCC 4.3529</strain>
    </source>
</reference>
<dbReference type="Proteomes" id="UP000199690">
    <property type="component" value="Unassembled WGS sequence"/>
</dbReference>
<feature type="DNA-binding region" description="H-T-H motif" evidence="2">
    <location>
        <begin position="36"/>
        <end position="55"/>
    </location>
</feature>
<dbReference type="EMBL" id="FNVB01000002">
    <property type="protein sequence ID" value="SEF92090.1"/>
    <property type="molecule type" value="Genomic_DNA"/>
</dbReference>
<evidence type="ECO:0000313" key="7">
    <source>
        <dbReference type="Proteomes" id="UP000236729"/>
    </source>
</evidence>
<dbReference type="EMBL" id="FOME01000001">
    <property type="protein sequence ID" value="SFC55534.1"/>
    <property type="molecule type" value="Genomic_DNA"/>
</dbReference>
<dbReference type="Gene3D" id="1.10.357.10">
    <property type="entry name" value="Tetracycline Repressor, domain 2"/>
    <property type="match status" value="1"/>
</dbReference>
<name>A0A1H5VY10_9PSEU</name>
<dbReference type="SMR" id="A0A1H5VY10"/>
<proteinExistence type="predicted"/>
<dbReference type="InterPro" id="IPR009057">
    <property type="entry name" value="Homeodomain-like_sf"/>
</dbReference>
<organism evidence="4 7">
    <name type="scientific">Saccharopolyspora kobensis</name>
    <dbReference type="NCBI Taxonomy" id="146035"/>
    <lineage>
        <taxon>Bacteria</taxon>
        <taxon>Bacillati</taxon>
        <taxon>Actinomycetota</taxon>
        <taxon>Actinomycetes</taxon>
        <taxon>Pseudonocardiales</taxon>
        <taxon>Pseudonocardiaceae</taxon>
        <taxon>Saccharopolyspora</taxon>
    </lineage>
</organism>
<keyword evidence="6" id="KW-1185">Reference proteome</keyword>
<protein>
    <submittedName>
        <fullName evidence="4">Transcriptional regulator, TetR family</fullName>
    </submittedName>
</protein>
<dbReference type="InterPro" id="IPR023772">
    <property type="entry name" value="DNA-bd_HTH_TetR-type_CS"/>
</dbReference>
<evidence type="ECO:0000313" key="6">
    <source>
        <dbReference type="Proteomes" id="UP000199690"/>
    </source>
</evidence>
<evidence type="ECO:0000259" key="3">
    <source>
        <dbReference type="PROSITE" id="PS50977"/>
    </source>
</evidence>
<feature type="domain" description="HTH tetR-type" evidence="3">
    <location>
        <begin position="13"/>
        <end position="73"/>
    </location>
</feature>
<dbReference type="GO" id="GO:0003677">
    <property type="term" value="F:DNA binding"/>
    <property type="evidence" value="ECO:0007669"/>
    <property type="project" value="UniProtKB-UniRule"/>
</dbReference>
<dbReference type="Pfam" id="PF00440">
    <property type="entry name" value="TetR_N"/>
    <property type="match status" value="1"/>
</dbReference>
<dbReference type="InterPro" id="IPR001647">
    <property type="entry name" value="HTH_TetR"/>
</dbReference>
<dbReference type="PROSITE" id="PS01081">
    <property type="entry name" value="HTH_TETR_1"/>
    <property type="match status" value="1"/>
</dbReference>
<evidence type="ECO:0000313" key="5">
    <source>
        <dbReference type="EMBL" id="SFC55534.1"/>
    </source>
</evidence>
<dbReference type="PROSITE" id="PS50977">
    <property type="entry name" value="HTH_TETR_2"/>
    <property type="match status" value="1"/>
</dbReference>
<accession>A0A1H5VY10</accession>
<accession>A0A1I1K3W3</accession>
<evidence type="ECO:0000256" key="2">
    <source>
        <dbReference type="PROSITE-ProRule" id="PRU00335"/>
    </source>
</evidence>
<sequence>MHYAMNRANDVRRRRIAQMTSFARRLTAERGLSGFTVEEVCEHVGISRRSFFNYFTSKDDAVLGVPARRDDEDLTAWFTGRGRPDVPGISPNLLDDLAELSVRRWDSSGITAESMHDVRAAFEREPRLLTKGFERLLRDEQSDVELVERREGLPSGDLRAAAAVQLIQVLVRASAWEFLAPDDTGTYAEILGRRLAAARELLAPPHDPERTS</sequence>
<reference evidence="4" key="2">
    <citation type="submission" date="2016-10" db="EMBL/GenBank/DDBJ databases">
        <authorList>
            <person name="de Groot N.N."/>
        </authorList>
    </citation>
    <scope>NUCLEOTIDE SEQUENCE [LARGE SCALE GENOMIC DNA]</scope>
    <source>
        <strain evidence="4">ATCC 20501</strain>
    </source>
</reference>
<evidence type="ECO:0000313" key="4">
    <source>
        <dbReference type="EMBL" id="SEF92090.1"/>
    </source>
</evidence>
<dbReference type="Proteomes" id="UP000236729">
    <property type="component" value="Unassembled WGS sequence"/>
</dbReference>
<dbReference type="SUPFAM" id="SSF46689">
    <property type="entry name" value="Homeodomain-like"/>
    <property type="match status" value="1"/>
</dbReference>
<keyword evidence="1 2" id="KW-0238">DNA-binding</keyword>
<dbReference type="AlphaFoldDB" id="A0A1H5VY10"/>
<gene>
    <name evidence="4" type="ORF">SAMN02982929_01023</name>
    <name evidence="5" type="ORF">SAMN05216506_1011046</name>
</gene>
<evidence type="ECO:0000256" key="1">
    <source>
        <dbReference type="ARBA" id="ARBA00023125"/>
    </source>
</evidence>